<dbReference type="Pfam" id="PF04230">
    <property type="entry name" value="PS_pyruv_trans"/>
    <property type="match status" value="1"/>
</dbReference>
<evidence type="ECO:0000259" key="1">
    <source>
        <dbReference type="Pfam" id="PF04230"/>
    </source>
</evidence>
<dbReference type="GO" id="GO:0016740">
    <property type="term" value="F:transferase activity"/>
    <property type="evidence" value="ECO:0007669"/>
    <property type="project" value="UniProtKB-KW"/>
</dbReference>
<protein>
    <submittedName>
        <fullName evidence="2">Polysaccharide pyruvyl transferase family protein</fullName>
    </submittedName>
</protein>
<proteinExistence type="predicted"/>
<dbReference type="InterPro" id="IPR007345">
    <property type="entry name" value="Polysacch_pyruvyl_Trfase"/>
</dbReference>
<keyword evidence="2" id="KW-0808">Transferase</keyword>
<accession>A0A931I421</accession>
<dbReference type="AlphaFoldDB" id="A0A931I421"/>
<dbReference type="Proteomes" id="UP000631694">
    <property type="component" value="Unassembled WGS sequence"/>
</dbReference>
<dbReference type="RefSeq" id="WP_197311996.1">
    <property type="nucleotide sequence ID" value="NZ_JADZLT010000052.1"/>
</dbReference>
<sequence length="299" mass="33172">MSEQTTDETPAAPAKQKKPIVWLHWATDALIGRNWGDKLNPALVRFLSGRKVRHGNDLPTDREDRTVYSVIGSHIARSEAHWVVWGTGFISLDQKMRATPKQICAVRGPLTRKKLNGMGIACPQTYGDAALLYPAMHAAPRDIKYDLGIIQHIREAGEIPLPPMDDGISVKVIDITGGLTEVIDEIVSCRRIVSSSLHGQIASHAYGVPASWVSFSDRPKGDGFKFRDYWATAGNAEVQPTPVTAETTMRDLAALRTPVTEVLDLDALIDCCPFMDDDRKHKVSRLVRKNFRMHDLLGE</sequence>
<keyword evidence="3" id="KW-1185">Reference proteome</keyword>
<evidence type="ECO:0000313" key="3">
    <source>
        <dbReference type="Proteomes" id="UP000631694"/>
    </source>
</evidence>
<dbReference type="EMBL" id="JADZLT010000052">
    <property type="protein sequence ID" value="MBH0238908.1"/>
    <property type="molecule type" value="Genomic_DNA"/>
</dbReference>
<evidence type="ECO:0000313" key="2">
    <source>
        <dbReference type="EMBL" id="MBH0238908.1"/>
    </source>
</evidence>
<name>A0A931I421_9HYPH</name>
<organism evidence="2 3">
    <name type="scientific">Methylobrevis albus</name>
    <dbReference type="NCBI Taxonomy" id="2793297"/>
    <lineage>
        <taxon>Bacteria</taxon>
        <taxon>Pseudomonadati</taxon>
        <taxon>Pseudomonadota</taxon>
        <taxon>Alphaproteobacteria</taxon>
        <taxon>Hyphomicrobiales</taxon>
        <taxon>Pleomorphomonadaceae</taxon>
        <taxon>Methylobrevis</taxon>
    </lineage>
</organism>
<reference evidence="2" key="1">
    <citation type="submission" date="2020-12" db="EMBL/GenBank/DDBJ databases">
        <title>Methylobrevis albus sp. nov., isolated from fresh water lack sediment.</title>
        <authorList>
            <person name="Zou Q."/>
        </authorList>
    </citation>
    <scope>NUCLEOTIDE SEQUENCE</scope>
    <source>
        <strain evidence="2">L22</strain>
    </source>
</reference>
<gene>
    <name evidence="2" type="ORF">I5731_13830</name>
</gene>
<comment type="caution">
    <text evidence="2">The sequence shown here is derived from an EMBL/GenBank/DDBJ whole genome shotgun (WGS) entry which is preliminary data.</text>
</comment>
<feature type="domain" description="Polysaccharide pyruvyl transferase" evidence="1">
    <location>
        <begin position="102"/>
        <end position="214"/>
    </location>
</feature>